<dbReference type="Pfam" id="PF07670">
    <property type="entry name" value="Gate"/>
    <property type="match status" value="1"/>
</dbReference>
<feature type="transmembrane region" description="Helical" evidence="1">
    <location>
        <begin position="122"/>
        <end position="141"/>
    </location>
</feature>
<dbReference type="InterPro" id="IPR052549">
    <property type="entry name" value="SpmB"/>
</dbReference>
<feature type="transmembrane region" description="Helical" evidence="1">
    <location>
        <begin position="6"/>
        <end position="25"/>
    </location>
</feature>
<feature type="domain" description="Nucleoside transporter/FeoB GTPase Gate" evidence="2">
    <location>
        <begin position="46"/>
        <end position="144"/>
    </location>
</feature>
<proteinExistence type="predicted"/>
<protein>
    <submittedName>
        <fullName evidence="3">Spore maturation protein</fullName>
    </submittedName>
</protein>
<organism evidence="3 4">
    <name type="scientific">Holtiella tumoricola</name>
    <dbReference type="NCBI Taxonomy" id="3018743"/>
    <lineage>
        <taxon>Bacteria</taxon>
        <taxon>Bacillati</taxon>
        <taxon>Bacillota</taxon>
        <taxon>Clostridia</taxon>
        <taxon>Lachnospirales</taxon>
        <taxon>Cellulosilyticaceae</taxon>
        <taxon>Holtiella</taxon>
    </lineage>
</organism>
<name>A0AA42DR59_9FIRM</name>
<evidence type="ECO:0000256" key="1">
    <source>
        <dbReference type="SAM" id="Phobius"/>
    </source>
</evidence>
<dbReference type="PANTHER" id="PTHR35793:SF2">
    <property type="entry name" value="INNER MEMBRANE PROTEIN YJIG"/>
    <property type="match status" value="1"/>
</dbReference>
<keyword evidence="1" id="KW-0812">Transmembrane</keyword>
<dbReference type="InterPro" id="IPR011642">
    <property type="entry name" value="Gate_dom"/>
</dbReference>
<sequence length="176" mass="19102">MKAFMYISDLLIPLVMCSIVIYGLLHKVDIFQSFIDGAKEGLCVVVSILPTLVALMLGVGMLKSSGGLDGLVRLLSPLVASTNFPKEVLPIALMRTVSSSASTGLILDIFQTYGPDSFIGRLVSIMFGCTETIFYTMSVYFMTIKVKNTRYTVVGGLIASFVGILCAYFLTCYLFG</sequence>
<evidence type="ECO:0000313" key="3">
    <source>
        <dbReference type="EMBL" id="MDA3733408.1"/>
    </source>
</evidence>
<gene>
    <name evidence="3" type="ORF">PBV87_18170</name>
</gene>
<evidence type="ECO:0000259" key="2">
    <source>
        <dbReference type="Pfam" id="PF07670"/>
    </source>
</evidence>
<keyword evidence="1" id="KW-1133">Transmembrane helix</keyword>
<reference evidence="3" key="1">
    <citation type="journal article" date="2023" name="Int. J. Syst. Evol. Microbiol.">
        <title>&lt;i&gt;Holtiella tumoricola&lt;/i&gt; gen. nov. sp. nov., isolated from a human clinical sample.</title>
        <authorList>
            <person name="Allen-Vercoe E."/>
            <person name="Daigneault M.C."/>
            <person name="Vancuren S.J."/>
            <person name="Cochrane K."/>
            <person name="O'Neal L.L."/>
            <person name="Sankaranarayanan K."/>
            <person name="Lawson P.A."/>
        </authorList>
    </citation>
    <scope>NUCLEOTIDE SEQUENCE</scope>
    <source>
        <strain evidence="3">CC70A</strain>
    </source>
</reference>
<feature type="transmembrane region" description="Helical" evidence="1">
    <location>
        <begin position="41"/>
        <end position="62"/>
    </location>
</feature>
<dbReference type="GO" id="GO:0005886">
    <property type="term" value="C:plasma membrane"/>
    <property type="evidence" value="ECO:0007669"/>
    <property type="project" value="TreeGrafter"/>
</dbReference>
<dbReference type="EMBL" id="JAQIFT010000062">
    <property type="protein sequence ID" value="MDA3733408.1"/>
    <property type="molecule type" value="Genomic_DNA"/>
</dbReference>
<accession>A0AA42DR59</accession>
<dbReference type="PANTHER" id="PTHR35793">
    <property type="entry name" value="INNER MEMBRANE PROTEIN YJIG"/>
    <property type="match status" value="1"/>
</dbReference>
<dbReference type="RefSeq" id="WP_271013241.1">
    <property type="nucleotide sequence ID" value="NZ_JAQIFT010000062.1"/>
</dbReference>
<dbReference type="Proteomes" id="UP001169242">
    <property type="component" value="Unassembled WGS sequence"/>
</dbReference>
<evidence type="ECO:0000313" key="4">
    <source>
        <dbReference type="Proteomes" id="UP001169242"/>
    </source>
</evidence>
<comment type="caution">
    <text evidence="3">The sequence shown here is derived from an EMBL/GenBank/DDBJ whole genome shotgun (WGS) entry which is preliminary data.</text>
</comment>
<keyword evidence="4" id="KW-1185">Reference proteome</keyword>
<feature type="transmembrane region" description="Helical" evidence="1">
    <location>
        <begin position="153"/>
        <end position="175"/>
    </location>
</feature>
<dbReference type="AlphaFoldDB" id="A0AA42DR59"/>
<keyword evidence="1" id="KW-0472">Membrane</keyword>